<dbReference type="InterPro" id="IPR038377">
    <property type="entry name" value="Na/Glc_symporter_sf"/>
</dbReference>
<comment type="similarity">
    <text evidence="2 11">Belongs to the sodium:solute symporter (SSF) (TC 2.A.21) family.</text>
</comment>
<evidence type="ECO:0000256" key="1">
    <source>
        <dbReference type="ARBA" id="ARBA00004651"/>
    </source>
</evidence>
<evidence type="ECO:0000256" key="2">
    <source>
        <dbReference type="ARBA" id="ARBA00006434"/>
    </source>
</evidence>
<keyword evidence="4" id="KW-1003">Cell membrane</keyword>
<evidence type="ECO:0000256" key="5">
    <source>
        <dbReference type="ARBA" id="ARBA00022692"/>
    </source>
</evidence>
<evidence type="ECO:0000256" key="3">
    <source>
        <dbReference type="ARBA" id="ARBA00022448"/>
    </source>
</evidence>
<evidence type="ECO:0000256" key="9">
    <source>
        <dbReference type="ARBA" id="ARBA00023136"/>
    </source>
</evidence>
<keyword evidence="3" id="KW-0813">Transport</keyword>
<dbReference type="GO" id="GO:0015293">
    <property type="term" value="F:symporter activity"/>
    <property type="evidence" value="ECO:0007669"/>
    <property type="project" value="TreeGrafter"/>
</dbReference>
<keyword evidence="7" id="KW-0915">Sodium</keyword>
<dbReference type="HOGENOM" id="CLU_018808_11_1_1"/>
<dbReference type="AlphaFoldDB" id="K1QFV9"/>
<dbReference type="Gene3D" id="1.20.1730.10">
    <property type="entry name" value="Sodium/glucose cotransporter"/>
    <property type="match status" value="1"/>
</dbReference>
<keyword evidence="5" id="KW-0812">Transmembrane</keyword>
<dbReference type="CDD" id="cd11492">
    <property type="entry name" value="SLC5sbd_NIS-SMVT"/>
    <property type="match status" value="1"/>
</dbReference>
<keyword evidence="8" id="KW-0406">Ion transport</keyword>
<keyword evidence="9" id="KW-0472">Membrane</keyword>
<dbReference type="NCBIfam" id="TIGR00813">
    <property type="entry name" value="sss"/>
    <property type="match status" value="1"/>
</dbReference>
<gene>
    <name evidence="12" type="ORF">CGI_10013770</name>
</gene>
<dbReference type="PANTHER" id="PTHR42985:SF40">
    <property type="entry name" value="LD47995P-RELATED"/>
    <property type="match status" value="1"/>
</dbReference>
<dbReference type="InParanoid" id="K1QFV9"/>
<evidence type="ECO:0000256" key="11">
    <source>
        <dbReference type="RuleBase" id="RU362091"/>
    </source>
</evidence>
<accession>K1QFV9</accession>
<dbReference type="GO" id="GO:0005886">
    <property type="term" value="C:plasma membrane"/>
    <property type="evidence" value="ECO:0007669"/>
    <property type="project" value="UniProtKB-SubCell"/>
</dbReference>
<dbReference type="InterPro" id="IPR051163">
    <property type="entry name" value="Sodium:Solute_Symporter_SSF"/>
</dbReference>
<organism evidence="12">
    <name type="scientific">Magallana gigas</name>
    <name type="common">Pacific oyster</name>
    <name type="synonym">Crassostrea gigas</name>
    <dbReference type="NCBI Taxonomy" id="29159"/>
    <lineage>
        <taxon>Eukaryota</taxon>
        <taxon>Metazoa</taxon>
        <taxon>Spiralia</taxon>
        <taxon>Lophotrochozoa</taxon>
        <taxon>Mollusca</taxon>
        <taxon>Bivalvia</taxon>
        <taxon>Autobranchia</taxon>
        <taxon>Pteriomorphia</taxon>
        <taxon>Ostreida</taxon>
        <taxon>Ostreoidea</taxon>
        <taxon>Ostreidae</taxon>
        <taxon>Magallana</taxon>
    </lineage>
</organism>
<keyword evidence="10" id="KW-0739">Sodium transport</keyword>
<dbReference type="PROSITE" id="PS51257">
    <property type="entry name" value="PROKAR_LIPOPROTEIN"/>
    <property type="match status" value="1"/>
</dbReference>
<sequence length="675" mass="73011">MAGISRNSFTVADWVVFAGLLLISACIGIYYAVAGGKQKTTKEFLMGNRDLKIVPVAVSILVSFLSAILILGAPAEMYTKGTQYYLYVFGQMSAVVLATVLFVPLFYPLKLTSMYEYIEMRFKSRAARLTATVINILSSLIYTGVASFAPATALQAVTGFPEWGSFLIIGSVCTFYTFMGGIKAVVWVDAFQAIIMFGSLLTIVIKATMDVGGFSRVWELNEEWGRINFWNFDFDPTVRHTFWALTFGGMINWVGTFGASQQSIQRFSALPSLREAKIAVMLNCLGLFLMVTTACLAGVSVFAYYASKGCDPYTSKEIKNTNQIIPLFVIQMLHYPGVPGLFIAGLFSGALSSVSSNLSSQVATSWEDIIKPHMKGKILVIVFGILGVGVSFAVRKLGGTVLQISLSFMGAASGALNGFVVLGAFFPCCNWIGAMVGPLVSYAVMMWIGISKYSVLGVKDTLDFPTHSCPSNLNLTTFVTSGVHNYSVNHGNQSLMVTGLSVAMTTPIPQVTQDGSALHELYSLSYLWYSTLGLIIAVGVGLLATAVTGTDGNVVTFLDLLSFSYSVGCSVAGVFKKMQTLCTLYERHTCSMCMRNKIMKSVCLAIIFACVLISVVHCQWSDYYRGGGLGGNYYSGQGGGIISGGYDRWNSGLDRFGGGRLLGLGRRGLSRRGYY</sequence>
<comment type="subcellular location">
    <subcellularLocation>
        <location evidence="1">Cell membrane</location>
        <topology evidence="1">Multi-pass membrane protein</topology>
    </subcellularLocation>
</comment>
<evidence type="ECO:0000256" key="10">
    <source>
        <dbReference type="ARBA" id="ARBA00023201"/>
    </source>
</evidence>
<dbReference type="InterPro" id="IPR001734">
    <property type="entry name" value="Na/solute_symporter"/>
</dbReference>
<dbReference type="PROSITE" id="PS50283">
    <property type="entry name" value="NA_SOLUT_SYMP_3"/>
    <property type="match status" value="1"/>
</dbReference>
<dbReference type="GO" id="GO:0006814">
    <property type="term" value="P:sodium ion transport"/>
    <property type="evidence" value="ECO:0007669"/>
    <property type="project" value="UniProtKB-KW"/>
</dbReference>
<evidence type="ECO:0000256" key="6">
    <source>
        <dbReference type="ARBA" id="ARBA00022989"/>
    </source>
</evidence>
<dbReference type="Pfam" id="PF00474">
    <property type="entry name" value="SSF"/>
    <property type="match status" value="1"/>
</dbReference>
<dbReference type="EMBL" id="JH815850">
    <property type="protein sequence ID" value="EKC35762.1"/>
    <property type="molecule type" value="Genomic_DNA"/>
</dbReference>
<name>K1QFV9_MAGGI</name>
<evidence type="ECO:0000313" key="12">
    <source>
        <dbReference type="EMBL" id="EKC35762.1"/>
    </source>
</evidence>
<proteinExistence type="inferred from homology"/>
<evidence type="ECO:0000256" key="7">
    <source>
        <dbReference type="ARBA" id="ARBA00023053"/>
    </source>
</evidence>
<dbReference type="PANTHER" id="PTHR42985">
    <property type="entry name" value="SODIUM-COUPLED MONOCARBOXYLATE TRANSPORTER"/>
    <property type="match status" value="1"/>
</dbReference>
<evidence type="ECO:0000256" key="8">
    <source>
        <dbReference type="ARBA" id="ARBA00023065"/>
    </source>
</evidence>
<reference evidence="12" key="1">
    <citation type="journal article" date="2012" name="Nature">
        <title>The oyster genome reveals stress adaptation and complexity of shell formation.</title>
        <authorList>
            <person name="Zhang G."/>
            <person name="Fang X."/>
            <person name="Guo X."/>
            <person name="Li L."/>
            <person name="Luo R."/>
            <person name="Xu F."/>
            <person name="Yang P."/>
            <person name="Zhang L."/>
            <person name="Wang X."/>
            <person name="Qi H."/>
            <person name="Xiong Z."/>
            <person name="Que H."/>
            <person name="Xie Y."/>
            <person name="Holland P.W."/>
            <person name="Paps J."/>
            <person name="Zhu Y."/>
            <person name="Wu F."/>
            <person name="Chen Y."/>
            <person name="Wang J."/>
            <person name="Peng C."/>
            <person name="Meng J."/>
            <person name="Yang L."/>
            <person name="Liu J."/>
            <person name="Wen B."/>
            <person name="Zhang N."/>
            <person name="Huang Z."/>
            <person name="Zhu Q."/>
            <person name="Feng Y."/>
            <person name="Mount A."/>
            <person name="Hedgecock D."/>
            <person name="Xu Z."/>
            <person name="Liu Y."/>
            <person name="Domazet-Loso T."/>
            <person name="Du Y."/>
            <person name="Sun X."/>
            <person name="Zhang S."/>
            <person name="Liu B."/>
            <person name="Cheng P."/>
            <person name="Jiang X."/>
            <person name="Li J."/>
            <person name="Fan D."/>
            <person name="Wang W."/>
            <person name="Fu W."/>
            <person name="Wang T."/>
            <person name="Wang B."/>
            <person name="Zhang J."/>
            <person name="Peng Z."/>
            <person name="Li Y."/>
            <person name="Li N."/>
            <person name="Wang J."/>
            <person name="Chen M."/>
            <person name="He Y."/>
            <person name="Tan F."/>
            <person name="Song X."/>
            <person name="Zheng Q."/>
            <person name="Huang R."/>
            <person name="Yang H."/>
            <person name="Du X."/>
            <person name="Chen L."/>
            <person name="Yang M."/>
            <person name="Gaffney P.M."/>
            <person name="Wang S."/>
            <person name="Luo L."/>
            <person name="She Z."/>
            <person name="Ming Y."/>
            <person name="Huang W."/>
            <person name="Zhang S."/>
            <person name="Huang B."/>
            <person name="Zhang Y."/>
            <person name="Qu T."/>
            <person name="Ni P."/>
            <person name="Miao G."/>
            <person name="Wang J."/>
            <person name="Wang Q."/>
            <person name="Steinberg C.E."/>
            <person name="Wang H."/>
            <person name="Li N."/>
            <person name="Qian L."/>
            <person name="Zhang G."/>
            <person name="Li Y."/>
            <person name="Yang H."/>
            <person name="Liu X."/>
            <person name="Wang J."/>
            <person name="Yin Y."/>
            <person name="Wang J."/>
        </authorList>
    </citation>
    <scope>NUCLEOTIDE SEQUENCE [LARGE SCALE GENOMIC DNA]</scope>
    <source>
        <strain evidence="12">05x7-T-G4-1.051#20</strain>
    </source>
</reference>
<protein>
    <submittedName>
        <fullName evidence="12">Sodium-coupled monocarboxylate transporter 1</fullName>
    </submittedName>
</protein>
<keyword evidence="6" id="KW-1133">Transmembrane helix</keyword>
<evidence type="ECO:0000256" key="4">
    <source>
        <dbReference type="ARBA" id="ARBA00022475"/>
    </source>
</evidence>